<protein>
    <recommendedName>
        <fullName evidence="2 3">Signal peptidase I</fullName>
        <ecNumber evidence="3">3.4.21.89</ecNumber>
    </recommendedName>
</protein>
<dbReference type="NCBIfam" id="TIGR02227">
    <property type="entry name" value="sigpep_I_bact"/>
    <property type="match status" value="1"/>
</dbReference>
<dbReference type="SUPFAM" id="SSF51306">
    <property type="entry name" value="LexA/Signal peptidase"/>
    <property type="match status" value="1"/>
</dbReference>
<proteinExistence type="inferred from homology"/>
<reference evidence="5 6" key="1">
    <citation type="submission" date="2020-02" db="EMBL/GenBank/DDBJ databases">
        <title>Genome sequences of Thiorhodococcus mannitoliphagus and Thiorhodococcus minor, purple sulfur photosynthetic bacteria in the gammaproteobacterial family, Chromatiaceae.</title>
        <authorList>
            <person name="Aviles F.A."/>
            <person name="Meyer T.E."/>
            <person name="Kyndt J.A."/>
        </authorList>
    </citation>
    <scope>NUCLEOTIDE SEQUENCE [LARGE SCALE GENOMIC DNA]</scope>
    <source>
        <strain evidence="5 6">DSM 11518</strain>
    </source>
</reference>
<dbReference type="GO" id="GO:0006465">
    <property type="term" value="P:signal peptide processing"/>
    <property type="evidence" value="ECO:0007669"/>
    <property type="project" value="InterPro"/>
</dbReference>
<comment type="subcellular location">
    <subcellularLocation>
        <location evidence="3">Membrane</location>
        <topology evidence="3">Multi-pass membrane protein</topology>
    </subcellularLocation>
</comment>
<gene>
    <name evidence="5" type="primary">lepB</name>
    <name evidence="5" type="ORF">G3446_10495</name>
</gene>
<dbReference type="CDD" id="cd06530">
    <property type="entry name" value="S26_SPase_I"/>
    <property type="match status" value="1"/>
</dbReference>
<dbReference type="EMBL" id="JAAIJQ010000026">
    <property type="protein sequence ID" value="NEV62313.1"/>
    <property type="molecule type" value="Genomic_DNA"/>
</dbReference>
<dbReference type="GO" id="GO:0004252">
    <property type="term" value="F:serine-type endopeptidase activity"/>
    <property type="evidence" value="ECO:0007669"/>
    <property type="project" value="InterPro"/>
</dbReference>
<dbReference type="GO" id="GO:0016020">
    <property type="term" value="C:membrane"/>
    <property type="evidence" value="ECO:0007669"/>
    <property type="project" value="UniProtKB-SubCell"/>
</dbReference>
<dbReference type="InterPro" id="IPR036286">
    <property type="entry name" value="LexA/Signal_pep-like_sf"/>
</dbReference>
<dbReference type="RefSeq" id="WP_164452786.1">
    <property type="nucleotide sequence ID" value="NZ_JAAIJQ010000026.1"/>
</dbReference>
<name>A0A6M0K048_9GAMM</name>
<dbReference type="Pfam" id="PF10502">
    <property type="entry name" value="Peptidase_S26"/>
    <property type="match status" value="1"/>
</dbReference>
<sequence>MRPSEAEASARSPRPAKRWRERIRLLRWRWAVLALMALCLTLGLGTYGAIRYRLGIDLQAHSCLESARVFLIDTFAGPEDVIQGDLIAFRARGLGVPAFEGQLFVKHAAGVPGDWVTVTPTATAINGMPMAEGLALAPALQRNPASLERHERVPVGHFWMLGETDDSFDSRYWGFLPATRMVGKAYALF</sequence>
<organism evidence="5 6">
    <name type="scientific">Thiorhodococcus minor</name>
    <dbReference type="NCBI Taxonomy" id="57489"/>
    <lineage>
        <taxon>Bacteria</taxon>
        <taxon>Pseudomonadati</taxon>
        <taxon>Pseudomonadota</taxon>
        <taxon>Gammaproteobacteria</taxon>
        <taxon>Chromatiales</taxon>
        <taxon>Chromatiaceae</taxon>
        <taxon>Thiorhodococcus</taxon>
    </lineage>
</organism>
<dbReference type="AlphaFoldDB" id="A0A6M0K048"/>
<feature type="domain" description="Peptidase S26" evidence="4">
    <location>
        <begin position="28"/>
        <end position="186"/>
    </location>
</feature>
<keyword evidence="3" id="KW-0645">Protease</keyword>
<evidence type="ECO:0000256" key="3">
    <source>
        <dbReference type="RuleBase" id="RU362042"/>
    </source>
</evidence>
<dbReference type="InterPro" id="IPR019533">
    <property type="entry name" value="Peptidase_S26"/>
</dbReference>
<accession>A0A6M0K048</accession>
<dbReference type="PANTHER" id="PTHR43390">
    <property type="entry name" value="SIGNAL PEPTIDASE I"/>
    <property type="match status" value="1"/>
</dbReference>
<comment type="similarity">
    <text evidence="1 3">Belongs to the peptidase S26 family.</text>
</comment>
<evidence type="ECO:0000259" key="4">
    <source>
        <dbReference type="Pfam" id="PF10502"/>
    </source>
</evidence>
<evidence type="ECO:0000256" key="1">
    <source>
        <dbReference type="ARBA" id="ARBA00009370"/>
    </source>
</evidence>
<dbReference type="InterPro" id="IPR000223">
    <property type="entry name" value="Pept_S26A_signal_pept_1"/>
</dbReference>
<dbReference type="GO" id="GO:0009003">
    <property type="term" value="F:signal peptidase activity"/>
    <property type="evidence" value="ECO:0007669"/>
    <property type="project" value="UniProtKB-EC"/>
</dbReference>
<dbReference type="EC" id="3.4.21.89" evidence="3"/>
<dbReference type="Gene3D" id="2.10.109.10">
    <property type="entry name" value="Umud Fragment, subunit A"/>
    <property type="match status" value="1"/>
</dbReference>
<keyword evidence="6" id="KW-1185">Reference proteome</keyword>
<dbReference type="Proteomes" id="UP000483379">
    <property type="component" value="Unassembled WGS sequence"/>
</dbReference>
<dbReference type="PANTHER" id="PTHR43390:SF1">
    <property type="entry name" value="CHLOROPLAST PROCESSING PEPTIDASE"/>
    <property type="match status" value="1"/>
</dbReference>
<keyword evidence="3 5" id="KW-0378">Hydrolase</keyword>
<evidence type="ECO:0000313" key="6">
    <source>
        <dbReference type="Proteomes" id="UP000483379"/>
    </source>
</evidence>
<evidence type="ECO:0000313" key="5">
    <source>
        <dbReference type="EMBL" id="NEV62313.1"/>
    </source>
</evidence>
<evidence type="ECO:0000256" key="2">
    <source>
        <dbReference type="ARBA" id="ARBA00019232"/>
    </source>
</evidence>
<comment type="catalytic activity">
    <reaction evidence="3">
        <text>Cleavage of hydrophobic, N-terminal signal or leader sequences from secreted and periplasmic proteins.</text>
        <dbReference type="EC" id="3.4.21.89"/>
    </reaction>
</comment>
<comment type="caution">
    <text evidence="5">The sequence shown here is derived from an EMBL/GenBank/DDBJ whole genome shotgun (WGS) entry which is preliminary data.</text>
</comment>